<evidence type="ECO:0000259" key="6">
    <source>
        <dbReference type="PROSITE" id="PS50003"/>
    </source>
</evidence>
<feature type="binding site" evidence="4">
    <location>
        <position position="283"/>
    </location>
    <ligand>
        <name>Fe cation</name>
        <dbReference type="ChEBI" id="CHEBI:24875"/>
        <note>catalytic</note>
    </ligand>
</feature>
<keyword evidence="2 4" id="KW-0479">Metal-binding</keyword>
<keyword evidence="3 4" id="KW-0408">Iron</keyword>
<evidence type="ECO:0000313" key="7">
    <source>
        <dbReference type="EMBL" id="TDG96024.1"/>
    </source>
</evidence>
<dbReference type="AlphaFoldDB" id="A0A484C357"/>
<dbReference type="PANTHER" id="PTHR10543:SF86">
    <property type="entry name" value="BETA,BETA-CAROTENE 15,15'-MONOOXYGENASE"/>
    <property type="match status" value="1"/>
</dbReference>
<dbReference type="GO" id="GO:0003834">
    <property type="term" value="F:beta-carotene 15,15'-dioxygenase activity"/>
    <property type="evidence" value="ECO:0007669"/>
    <property type="project" value="TreeGrafter"/>
</dbReference>
<dbReference type="InterPro" id="IPR011993">
    <property type="entry name" value="PH-like_dom_sf"/>
</dbReference>
<feature type="domain" description="PH" evidence="6">
    <location>
        <begin position="1"/>
        <end position="45"/>
    </location>
</feature>
<dbReference type="InterPro" id="IPR004294">
    <property type="entry name" value="Carotenoid_Oase"/>
</dbReference>
<organism evidence="7 8">
    <name type="scientific">Perca flavescens</name>
    <name type="common">American yellow perch</name>
    <name type="synonym">Morone flavescens</name>
    <dbReference type="NCBI Taxonomy" id="8167"/>
    <lineage>
        <taxon>Eukaryota</taxon>
        <taxon>Metazoa</taxon>
        <taxon>Chordata</taxon>
        <taxon>Craniata</taxon>
        <taxon>Vertebrata</taxon>
        <taxon>Euteleostomi</taxon>
        <taxon>Actinopterygii</taxon>
        <taxon>Neopterygii</taxon>
        <taxon>Teleostei</taxon>
        <taxon>Neoteleostei</taxon>
        <taxon>Acanthomorphata</taxon>
        <taxon>Eupercaria</taxon>
        <taxon>Perciformes</taxon>
        <taxon>Percoidei</taxon>
        <taxon>Percidae</taxon>
        <taxon>Percinae</taxon>
        <taxon>Perca</taxon>
    </lineage>
</organism>
<dbReference type="GO" id="GO:0016121">
    <property type="term" value="P:carotene catabolic process"/>
    <property type="evidence" value="ECO:0007669"/>
    <property type="project" value="TreeGrafter"/>
</dbReference>
<comment type="similarity">
    <text evidence="1 5">Belongs to the carotenoid oxygenase family.</text>
</comment>
<reference evidence="7 8" key="1">
    <citation type="submission" date="2019-01" db="EMBL/GenBank/DDBJ databases">
        <title>A chromosome-scale genome assembly of the yellow perch, Perca flavescens.</title>
        <authorList>
            <person name="Feron R."/>
            <person name="Morvezen R."/>
            <person name="Bestin A."/>
            <person name="Haffray P."/>
            <person name="Klopp C."/>
            <person name="Zahm M."/>
            <person name="Cabau C."/>
            <person name="Roques C."/>
            <person name="Donnadieu C."/>
            <person name="Bouchez O."/>
            <person name="Christie M."/>
            <person name="Larson W."/>
            <person name="Guiguen Y."/>
        </authorList>
    </citation>
    <scope>NUCLEOTIDE SEQUENCE [LARGE SCALE GENOMIC DNA]</scope>
    <source>
        <strain evidence="7">YP-PL-M2</strain>
        <tissue evidence="7">Blood</tissue>
    </source>
</reference>
<dbReference type="GO" id="GO:0010436">
    <property type="term" value="F:carotenoid dioxygenase activity"/>
    <property type="evidence" value="ECO:0007669"/>
    <property type="project" value="TreeGrafter"/>
</dbReference>
<dbReference type="InterPro" id="IPR055251">
    <property type="entry name" value="SOS1_NGEF_PH"/>
</dbReference>
<dbReference type="GO" id="GO:0046872">
    <property type="term" value="F:metal ion binding"/>
    <property type="evidence" value="ECO:0007669"/>
    <property type="project" value="UniProtKB-KW"/>
</dbReference>
<dbReference type="PROSITE" id="PS50003">
    <property type="entry name" value="PH_DOMAIN"/>
    <property type="match status" value="1"/>
</dbReference>
<dbReference type="Proteomes" id="UP000295070">
    <property type="component" value="Chromosome 24"/>
</dbReference>
<feature type="binding site" evidence="4">
    <location>
        <position position="217"/>
    </location>
    <ligand>
        <name>Fe cation</name>
        <dbReference type="ChEBI" id="CHEBI:24875"/>
        <note>catalytic</note>
    </ligand>
</feature>
<evidence type="ECO:0000256" key="3">
    <source>
        <dbReference type="ARBA" id="ARBA00023004"/>
    </source>
</evidence>
<evidence type="ECO:0000313" key="8">
    <source>
        <dbReference type="Proteomes" id="UP000295070"/>
    </source>
</evidence>
<dbReference type="Pfam" id="PF22697">
    <property type="entry name" value="SOS1_NGEF_PH"/>
    <property type="match status" value="1"/>
</dbReference>
<evidence type="ECO:0000256" key="2">
    <source>
        <dbReference type="ARBA" id="ARBA00022723"/>
    </source>
</evidence>
<name>A0A484C357_PERFV</name>
<evidence type="ECO:0000256" key="1">
    <source>
        <dbReference type="ARBA" id="ARBA00006787"/>
    </source>
</evidence>
<dbReference type="Gene3D" id="2.30.29.30">
    <property type="entry name" value="Pleckstrin-homology domain (PH domain)/Phosphotyrosine-binding domain (PTB)"/>
    <property type="match status" value="1"/>
</dbReference>
<proteinExistence type="inferred from homology"/>
<dbReference type="EMBL" id="SCKG01000024">
    <property type="protein sequence ID" value="TDG96024.1"/>
    <property type="molecule type" value="Genomic_DNA"/>
</dbReference>
<evidence type="ECO:0000256" key="5">
    <source>
        <dbReference type="RuleBase" id="RU003799"/>
    </source>
</evidence>
<dbReference type="InterPro" id="IPR001849">
    <property type="entry name" value="PH_domain"/>
</dbReference>
<comment type="cofactor">
    <cofactor evidence="4">
        <name>Fe(2+)</name>
        <dbReference type="ChEBI" id="CHEBI:29033"/>
    </cofactor>
    <text evidence="4">Binds 1 Fe(2+) ion per subunit.</text>
</comment>
<gene>
    <name evidence="7" type="ORF">EPR50_G00235260</name>
</gene>
<dbReference type="SUPFAM" id="SSF50729">
    <property type="entry name" value="PH domain-like"/>
    <property type="match status" value="1"/>
</dbReference>
<protein>
    <recommendedName>
        <fullName evidence="6">PH domain-containing protein</fullName>
    </recommendedName>
</protein>
<dbReference type="STRING" id="8167.A0A484C357"/>
<dbReference type="PANTHER" id="PTHR10543">
    <property type="entry name" value="BETA-CAROTENE DIOXYGENASE"/>
    <property type="match status" value="1"/>
</dbReference>
<sequence>MQDSVDGDPCKFVLWSRGSEERFTLQASSASIKMTWVETISTLLDAQNNFLSGAATWRDGKRKGPQSCIPSWLQGTLLRNGPGLFSIGDSEYNHWFDGMALIHSFTFTNGEVTYRSKFLKSETFKRNMKAERIVVTEFGTLVYPDPCSSIWSRSLTHLRNLVPDFTDNNLVNIVRYGRDYYASSEVNYINQIDPVTLETVGRTNYRDHISLNLATAHPHYDDEGNTYNMGTAIMGFGRPKYIIFKVPADTSDEEKKKKKPALRKVQLVGSIPVRSVLSPSYFHSFAMTQNYFVFVEQPFKLDIFKLATAYVRGVTLGSCLRYDKEDTCV</sequence>
<dbReference type="Pfam" id="PF03055">
    <property type="entry name" value="RPE65"/>
    <property type="match status" value="1"/>
</dbReference>
<keyword evidence="8" id="KW-1185">Reference proteome</keyword>
<accession>A0A484C357</accession>
<dbReference type="GO" id="GO:0042574">
    <property type="term" value="P:retinal metabolic process"/>
    <property type="evidence" value="ECO:0007669"/>
    <property type="project" value="TreeGrafter"/>
</dbReference>
<comment type="caution">
    <text evidence="7">The sequence shown here is derived from an EMBL/GenBank/DDBJ whole genome shotgun (WGS) entry which is preliminary data.</text>
</comment>
<evidence type="ECO:0000256" key="4">
    <source>
        <dbReference type="PIRSR" id="PIRSR604294-1"/>
    </source>
</evidence>